<keyword evidence="7 8" id="KW-0472">Membrane</keyword>
<dbReference type="Gene3D" id="1.20.120.1780">
    <property type="entry name" value="UbiA prenyltransferase"/>
    <property type="match status" value="1"/>
</dbReference>
<protein>
    <recommendedName>
        <fullName evidence="8 9">1,4-dihydroxy-2-naphthoate octaprenyltransferase</fullName>
        <shortName evidence="8">DHNA-octaprenyltransferase</shortName>
        <ecNumber evidence="8 9">2.5.1.74</ecNumber>
    </recommendedName>
</protein>
<evidence type="ECO:0000256" key="3">
    <source>
        <dbReference type="ARBA" id="ARBA00022475"/>
    </source>
</evidence>
<dbReference type="InterPro" id="IPR000537">
    <property type="entry name" value="UbiA_prenyltransferase"/>
</dbReference>
<comment type="function">
    <text evidence="8">Conversion of 1,4-dihydroxy-2-naphthoate (DHNA) to demethylmenaquinone (DMK).</text>
</comment>
<comment type="similarity">
    <text evidence="8">Belongs to the MenA family. Type 1 subfamily.</text>
</comment>
<feature type="transmembrane region" description="Helical" evidence="8">
    <location>
        <begin position="211"/>
        <end position="230"/>
    </location>
</feature>
<comment type="caution">
    <text evidence="11">The sequence shown here is derived from an EMBL/GenBank/DDBJ whole genome shotgun (WGS) entry which is preliminary data.</text>
</comment>
<feature type="transmembrane region" description="Helical" evidence="8">
    <location>
        <begin position="258"/>
        <end position="279"/>
    </location>
</feature>
<keyword evidence="2 8" id="KW-0474">Menaquinone biosynthesis</keyword>
<keyword evidence="6 8" id="KW-1133">Transmembrane helix</keyword>
<gene>
    <name evidence="8 11" type="primary">menA</name>
    <name evidence="11" type="ORF">JS530_08965</name>
</gene>
<dbReference type="PANTHER" id="PTHR13929:SF0">
    <property type="entry name" value="UBIA PRENYLTRANSFERASE DOMAIN-CONTAINING PROTEIN 1"/>
    <property type="match status" value="1"/>
</dbReference>
<evidence type="ECO:0000256" key="10">
    <source>
        <dbReference type="SAM" id="MobiDB-lite"/>
    </source>
</evidence>
<sequence>MTLRLWLSGLRPKTLPASIAPVLVGAALASRVINQLGTCIEIYPEPAQCTANRAIVEPLQTHFWPVAILCMLVALLLQIAVNFANDYSDGVRGTDEGRDTAESNTAAALEPGSRGTKPQRLVASGVPPKHVLIAAGIAAALAAICGLAAVLISGAWWLLAVGALSLIAGWFYTGGKHPYGYAGLGEIAVFLFFGLAAVLGTEYALAGTVDALGVAAAICCGLNAVMLLMVNNLRDIESDGDHGKRTLAVRMGERRATILLMVCCIAAWALGLFLCMFLWMPWGGILLLSGIAVPIRMVSSVPKHQFRTALSDAGFQTLLFAVVAAVSAVIA</sequence>
<evidence type="ECO:0000256" key="8">
    <source>
        <dbReference type="HAMAP-Rule" id="MF_01937"/>
    </source>
</evidence>
<comment type="subcellular location">
    <subcellularLocation>
        <location evidence="8">Cell membrane</location>
        <topology evidence="8">Multi-pass membrane protein</topology>
    </subcellularLocation>
    <subcellularLocation>
        <location evidence="1">Membrane</location>
        <topology evidence="1">Multi-pass membrane protein</topology>
    </subcellularLocation>
</comment>
<dbReference type="EMBL" id="JAFEJU010000006">
    <property type="protein sequence ID" value="MBT1175623.1"/>
    <property type="molecule type" value="Genomic_DNA"/>
</dbReference>
<keyword evidence="4 8" id="KW-0808">Transferase</keyword>
<dbReference type="EC" id="2.5.1.74" evidence="8 9"/>
<evidence type="ECO:0000256" key="1">
    <source>
        <dbReference type="ARBA" id="ARBA00004141"/>
    </source>
</evidence>
<proteinExistence type="inferred from homology"/>
<evidence type="ECO:0000256" key="6">
    <source>
        <dbReference type="ARBA" id="ARBA00022989"/>
    </source>
</evidence>
<dbReference type="NCBIfam" id="TIGR00751">
    <property type="entry name" value="menA"/>
    <property type="match status" value="1"/>
</dbReference>
<dbReference type="RefSeq" id="WP_214376819.1">
    <property type="nucleotide sequence ID" value="NZ_JAFEJU010000006.1"/>
</dbReference>
<accession>A0ABS5UWW5</accession>
<dbReference type="InterPro" id="IPR026046">
    <property type="entry name" value="UBIAD1"/>
</dbReference>
<feature type="region of interest" description="Disordered" evidence="10">
    <location>
        <begin position="93"/>
        <end position="116"/>
    </location>
</feature>
<evidence type="ECO:0000256" key="7">
    <source>
        <dbReference type="ARBA" id="ARBA00023136"/>
    </source>
</evidence>
<dbReference type="Pfam" id="PF01040">
    <property type="entry name" value="UbiA"/>
    <property type="match status" value="1"/>
</dbReference>
<feature type="transmembrane region" description="Helical" evidence="8">
    <location>
        <begin position="155"/>
        <end position="172"/>
    </location>
</feature>
<dbReference type="InterPro" id="IPR004657">
    <property type="entry name" value="MenA"/>
</dbReference>
<dbReference type="InterPro" id="IPR044878">
    <property type="entry name" value="UbiA_sf"/>
</dbReference>
<name>A0ABS5UWW5_9BIFI</name>
<evidence type="ECO:0000313" key="11">
    <source>
        <dbReference type="EMBL" id="MBT1175623.1"/>
    </source>
</evidence>
<comment type="pathway">
    <text evidence="8">Quinol/quinone metabolism; menaquinone biosynthesis; menaquinol from 1,4-dihydroxy-2-naphthoate: step 1/2.</text>
</comment>
<keyword evidence="5 8" id="KW-0812">Transmembrane</keyword>
<organism evidence="11 12">
    <name type="scientific">Bifidobacterium colobi</name>
    <dbReference type="NCBI Taxonomy" id="2809026"/>
    <lineage>
        <taxon>Bacteria</taxon>
        <taxon>Bacillati</taxon>
        <taxon>Actinomycetota</taxon>
        <taxon>Actinomycetes</taxon>
        <taxon>Bifidobacteriales</taxon>
        <taxon>Bifidobacteriaceae</taxon>
        <taxon>Bifidobacterium</taxon>
    </lineage>
</organism>
<comment type="catalytic activity">
    <reaction evidence="8">
        <text>an all-trans-polyprenyl diphosphate + 1,4-dihydroxy-2-naphthoate + H(+) = a 2-demethylmenaquinol + CO2 + diphosphate</text>
        <dbReference type="Rhea" id="RHEA:26478"/>
        <dbReference type="Rhea" id="RHEA-COMP:9563"/>
        <dbReference type="Rhea" id="RHEA-COMP:9564"/>
        <dbReference type="ChEBI" id="CHEBI:11173"/>
        <dbReference type="ChEBI" id="CHEBI:15378"/>
        <dbReference type="ChEBI" id="CHEBI:16526"/>
        <dbReference type="ChEBI" id="CHEBI:33019"/>
        <dbReference type="ChEBI" id="CHEBI:55437"/>
        <dbReference type="ChEBI" id="CHEBI:58914"/>
        <dbReference type="EC" id="2.5.1.74"/>
    </reaction>
</comment>
<feature type="transmembrane region" description="Helical" evidence="8">
    <location>
        <begin position="63"/>
        <end position="84"/>
    </location>
</feature>
<evidence type="ECO:0000256" key="2">
    <source>
        <dbReference type="ARBA" id="ARBA00022428"/>
    </source>
</evidence>
<reference evidence="11 12" key="1">
    <citation type="journal article" date="2021" name="Environ. Microbiol.">
        <title>Genetic insights into the dark matter of the mammalian gut microbiota through targeted genome reconstruction.</title>
        <authorList>
            <person name="Lugli G.A."/>
            <person name="Alessandri G."/>
            <person name="Milani C."/>
            <person name="Viappiani A."/>
            <person name="Fontana F."/>
            <person name="Tarracchini C."/>
            <person name="Mancabelli L."/>
            <person name="Argentini C."/>
            <person name="Ruiz L."/>
            <person name="Margolles A."/>
            <person name="van Sinderen D."/>
            <person name="Turroni F."/>
            <person name="Ventura M."/>
        </authorList>
    </citation>
    <scope>NUCLEOTIDE SEQUENCE [LARGE SCALE GENOMIC DNA]</scope>
    <source>
        <strain evidence="11 12">LC6</strain>
    </source>
</reference>
<dbReference type="Gene3D" id="1.10.357.140">
    <property type="entry name" value="UbiA prenyltransferase"/>
    <property type="match status" value="1"/>
</dbReference>
<dbReference type="PIRSF" id="PIRSF005355">
    <property type="entry name" value="UBIAD1"/>
    <property type="match status" value="1"/>
</dbReference>
<keyword evidence="3 8" id="KW-1003">Cell membrane</keyword>
<feature type="transmembrane region" description="Helical" evidence="8">
    <location>
        <begin position="179"/>
        <end position="199"/>
    </location>
</feature>
<evidence type="ECO:0000313" key="12">
    <source>
        <dbReference type="Proteomes" id="UP000711736"/>
    </source>
</evidence>
<evidence type="ECO:0000256" key="5">
    <source>
        <dbReference type="ARBA" id="ARBA00022692"/>
    </source>
</evidence>
<dbReference type="CDD" id="cd13962">
    <property type="entry name" value="PT_UbiA_UBIAD1"/>
    <property type="match status" value="1"/>
</dbReference>
<feature type="transmembrane region" description="Helical" evidence="8">
    <location>
        <begin position="313"/>
        <end position="330"/>
    </location>
</feature>
<keyword evidence="12" id="KW-1185">Reference proteome</keyword>
<dbReference type="Proteomes" id="UP000711736">
    <property type="component" value="Unassembled WGS sequence"/>
</dbReference>
<feature type="transmembrane region" description="Helical" evidence="8">
    <location>
        <begin position="130"/>
        <end position="149"/>
    </location>
</feature>
<dbReference type="PANTHER" id="PTHR13929">
    <property type="entry name" value="1,4-DIHYDROXY-2-NAPHTHOATE OCTAPRENYLTRANSFERASE"/>
    <property type="match status" value="1"/>
</dbReference>
<evidence type="ECO:0000256" key="9">
    <source>
        <dbReference type="NCBIfam" id="TIGR00751"/>
    </source>
</evidence>
<evidence type="ECO:0000256" key="4">
    <source>
        <dbReference type="ARBA" id="ARBA00022679"/>
    </source>
</evidence>
<dbReference type="HAMAP" id="MF_01937">
    <property type="entry name" value="MenA_1"/>
    <property type="match status" value="1"/>
</dbReference>